<proteinExistence type="predicted"/>
<organism evidence="1 2">
    <name type="scientific">Pyropia yezoensis</name>
    <name type="common">Susabi-nori</name>
    <name type="synonym">Porphyra yezoensis</name>
    <dbReference type="NCBI Taxonomy" id="2788"/>
    <lineage>
        <taxon>Eukaryota</taxon>
        <taxon>Rhodophyta</taxon>
        <taxon>Bangiophyceae</taxon>
        <taxon>Bangiales</taxon>
        <taxon>Bangiaceae</taxon>
        <taxon>Pyropia</taxon>
    </lineage>
</organism>
<protein>
    <submittedName>
        <fullName evidence="1">Uncharacterized protein</fullName>
    </submittedName>
</protein>
<evidence type="ECO:0000313" key="2">
    <source>
        <dbReference type="Proteomes" id="UP000798662"/>
    </source>
</evidence>
<dbReference type="Proteomes" id="UP000798662">
    <property type="component" value="Chromosome 3"/>
</dbReference>
<evidence type="ECO:0000313" key="1">
    <source>
        <dbReference type="EMBL" id="KAK1869352.1"/>
    </source>
</evidence>
<reference evidence="1" key="1">
    <citation type="submission" date="2019-11" db="EMBL/GenBank/DDBJ databases">
        <title>Nori genome reveals adaptations in red seaweeds to the harsh intertidal environment.</title>
        <authorList>
            <person name="Wang D."/>
            <person name="Mao Y."/>
        </authorList>
    </citation>
    <scope>NUCLEOTIDE SEQUENCE</scope>
    <source>
        <tissue evidence="1">Gametophyte</tissue>
    </source>
</reference>
<keyword evidence="2" id="KW-1185">Reference proteome</keyword>
<comment type="caution">
    <text evidence="1">The sequence shown here is derived from an EMBL/GenBank/DDBJ whole genome shotgun (WGS) entry which is preliminary data.</text>
</comment>
<accession>A0ACC3CHZ8</accession>
<gene>
    <name evidence="1" type="ORF">I4F81_011829</name>
</gene>
<dbReference type="EMBL" id="CM020620">
    <property type="protein sequence ID" value="KAK1869352.1"/>
    <property type="molecule type" value="Genomic_DNA"/>
</dbReference>
<sequence length="442" mass="45717">MTVEAPPPVGDESLPPWAGGLPAAAVALRTLLHRVDSTATPLWAGPALNAALLRYEHIFLPMYAAHLDATGAAEKPSPLLPGRLGESLSFLHHRRLLRRQHLYFLPGYLWPPVEGTATVSGVLGSSGVGNGLPRAATVRDRWEPRPRVAALRAAAASQRVFTRRLGASGWDDPAVVRAAVARYVRFLGLASTPAGANTFLVPTTDMDLVWHAHLMATAAYEADTTAAIGRVYPHVADDDVSVRGRLASGRAATTALWAATYPEHPYEPPPSLVVPCDPASTAAKGASKPSAVDVIAASAYASGVRGGFWPAGAIERASVKAKVALREEVVAEATAAVVAMDGLVAKRPPTGLVARRAWERSLGVATAAAWRRRIGPAAVPGGGWPGLYARGYVLSAGDPLEVAATPAFVDPETARGSAGAGAVYMSASSAGTACGGWGVGGA</sequence>
<name>A0ACC3CHZ8_PYRYE</name>